<sequence>MKLEAGKILLKQLQCPSFANEQQGEGNFCFVKLIQT</sequence>
<dbReference type="EMBL" id="CADCTY010000799">
    <property type="protein sequence ID" value="CAA9340269.1"/>
    <property type="molecule type" value="Genomic_DNA"/>
</dbReference>
<organism evidence="1">
    <name type="scientific">uncultured Leptolyngbya sp</name>
    <dbReference type="NCBI Taxonomy" id="332963"/>
    <lineage>
        <taxon>Bacteria</taxon>
        <taxon>Bacillati</taxon>
        <taxon>Cyanobacteriota</taxon>
        <taxon>Cyanophyceae</taxon>
        <taxon>Leptolyngbyales</taxon>
        <taxon>Leptolyngbyaceae</taxon>
        <taxon>Leptolyngbya group</taxon>
        <taxon>Leptolyngbya</taxon>
        <taxon>environmental samples</taxon>
    </lineage>
</organism>
<accession>A0A6J4LR62</accession>
<gene>
    <name evidence="1" type="ORF">AVDCRST_MAG94-2280</name>
</gene>
<proteinExistence type="predicted"/>
<evidence type="ECO:0000313" key="1">
    <source>
        <dbReference type="EMBL" id="CAA9340269.1"/>
    </source>
</evidence>
<name>A0A6J4LR62_9CYAN</name>
<protein>
    <submittedName>
        <fullName evidence="1">Uncharacterized protein</fullName>
    </submittedName>
</protein>
<dbReference type="AlphaFoldDB" id="A0A6J4LR62"/>
<reference evidence="1" key="1">
    <citation type="submission" date="2020-02" db="EMBL/GenBank/DDBJ databases">
        <authorList>
            <person name="Meier V. D."/>
        </authorList>
    </citation>
    <scope>NUCLEOTIDE SEQUENCE</scope>
    <source>
        <strain evidence="1">AVDCRST_MAG94</strain>
    </source>
</reference>